<organism evidence="2 3">
    <name type="scientific">Streptomyces pini</name>
    <dbReference type="NCBI Taxonomy" id="1520580"/>
    <lineage>
        <taxon>Bacteria</taxon>
        <taxon>Bacillati</taxon>
        <taxon>Actinomycetota</taxon>
        <taxon>Actinomycetes</taxon>
        <taxon>Kitasatosporales</taxon>
        <taxon>Streptomycetaceae</taxon>
        <taxon>Streptomyces</taxon>
    </lineage>
</organism>
<dbReference type="Gene3D" id="1.10.1200.10">
    <property type="entry name" value="ACP-like"/>
    <property type="match status" value="1"/>
</dbReference>
<dbReference type="EMBL" id="FOSG01000010">
    <property type="protein sequence ID" value="SFK89732.1"/>
    <property type="molecule type" value="Genomic_DNA"/>
</dbReference>
<dbReference type="InterPro" id="IPR009081">
    <property type="entry name" value="PP-bd_ACP"/>
</dbReference>
<reference evidence="3" key="1">
    <citation type="submission" date="2016-10" db="EMBL/GenBank/DDBJ databases">
        <authorList>
            <person name="Varghese N."/>
            <person name="Submissions S."/>
        </authorList>
    </citation>
    <scope>NUCLEOTIDE SEQUENCE [LARGE SCALE GENOMIC DNA]</scope>
    <source>
        <strain evidence="3">PL19</strain>
    </source>
</reference>
<dbReference type="InterPro" id="IPR036736">
    <property type="entry name" value="ACP-like_sf"/>
</dbReference>
<accession>A0A1I4D889</accession>
<dbReference type="SUPFAM" id="SSF47336">
    <property type="entry name" value="ACP-like"/>
    <property type="match status" value="1"/>
</dbReference>
<dbReference type="AlphaFoldDB" id="A0A1I4D889"/>
<protein>
    <submittedName>
        <fullName evidence="2">Acyl carrier protein</fullName>
    </submittedName>
</protein>
<feature type="domain" description="Carrier" evidence="1">
    <location>
        <begin position="8"/>
        <end position="72"/>
    </location>
</feature>
<keyword evidence="3" id="KW-1185">Reference proteome</keyword>
<proteinExistence type="predicted"/>
<evidence type="ECO:0000313" key="2">
    <source>
        <dbReference type="EMBL" id="SFK89732.1"/>
    </source>
</evidence>
<dbReference type="Proteomes" id="UP000198928">
    <property type="component" value="Unassembled WGS sequence"/>
</dbReference>
<dbReference type="Pfam" id="PF00550">
    <property type="entry name" value="PP-binding"/>
    <property type="match status" value="1"/>
</dbReference>
<evidence type="ECO:0000313" key="3">
    <source>
        <dbReference type="Proteomes" id="UP000198928"/>
    </source>
</evidence>
<dbReference type="RefSeq" id="WP_175541025.1">
    <property type="nucleotide sequence ID" value="NZ_FOSG01000010.1"/>
</dbReference>
<evidence type="ECO:0000259" key="1">
    <source>
        <dbReference type="Pfam" id="PF00550"/>
    </source>
</evidence>
<gene>
    <name evidence="2" type="ORF">SAMN05192584_1107</name>
</gene>
<name>A0A1I4D889_9ACTN</name>
<sequence length="85" mass="8829">MGKAYGVVADILVGKFQFTEGELSPGATLEEIDLDSLGRVEFALTLRESTGVPFADDQITLDTTLGEIADAVEAAWGAGTAAAPR</sequence>